<organism evidence="4 5">
    <name type="scientific">Sodiomyces alkalinus (strain CBS 110278 / VKM F-3762 / F11)</name>
    <name type="common">Alkaliphilic filamentous fungus</name>
    <dbReference type="NCBI Taxonomy" id="1314773"/>
    <lineage>
        <taxon>Eukaryota</taxon>
        <taxon>Fungi</taxon>
        <taxon>Dikarya</taxon>
        <taxon>Ascomycota</taxon>
        <taxon>Pezizomycotina</taxon>
        <taxon>Sordariomycetes</taxon>
        <taxon>Hypocreomycetidae</taxon>
        <taxon>Glomerellales</taxon>
        <taxon>Plectosphaerellaceae</taxon>
        <taxon>Sodiomyces</taxon>
    </lineage>
</organism>
<evidence type="ECO:0000256" key="1">
    <source>
        <dbReference type="ARBA" id="ARBA00004123"/>
    </source>
</evidence>
<dbReference type="AlphaFoldDB" id="A0A3N2PV87"/>
<dbReference type="RefSeq" id="XP_028466223.1">
    <property type="nucleotide sequence ID" value="XM_028611849.1"/>
</dbReference>
<dbReference type="PANTHER" id="PTHR21583">
    <property type="entry name" value="ELYS PROTEIN"/>
    <property type="match status" value="1"/>
</dbReference>
<comment type="subcellular location">
    <subcellularLocation>
        <location evidence="1">Nucleus</location>
    </subcellularLocation>
</comment>
<dbReference type="GO" id="GO:0005634">
    <property type="term" value="C:nucleus"/>
    <property type="evidence" value="ECO:0007669"/>
    <property type="project" value="UniProtKB-SubCell"/>
</dbReference>
<reference evidence="4 5" key="1">
    <citation type="journal article" date="2018" name="Mol. Ecol.">
        <title>The obligate alkalophilic soda-lake fungus Sodiomyces alkalinus has shifted to a protein diet.</title>
        <authorList>
            <person name="Grum-Grzhimaylo A.A."/>
            <person name="Falkoski D.L."/>
            <person name="van den Heuvel J."/>
            <person name="Valero-Jimenez C.A."/>
            <person name="Min B."/>
            <person name="Choi I.G."/>
            <person name="Lipzen A."/>
            <person name="Daum C.G."/>
            <person name="Aanen D.K."/>
            <person name="Tsang A."/>
            <person name="Henrissat B."/>
            <person name="Bilanenko E.N."/>
            <person name="de Vries R.P."/>
            <person name="van Kan J.A.L."/>
            <person name="Grigoriev I.V."/>
            <person name="Debets A.J.M."/>
        </authorList>
    </citation>
    <scope>NUCLEOTIDE SEQUENCE [LARGE SCALE GENOMIC DNA]</scope>
    <source>
        <strain evidence="4 5">F11</strain>
    </source>
</reference>
<evidence type="ECO:0000256" key="2">
    <source>
        <dbReference type="ARBA" id="ARBA00023242"/>
    </source>
</evidence>
<sequence length="307" mass="35085">MFDYTRFDHVFSPSAQFPYDRKTIQDIETYRKSFHGTLFIDRVLKALGLTKAKTYPPKSDAALRTLHENLCEADISVHHRLSIFYYFLLDFDSGDSRAQVSNRFADVSGVPKTYQIFMKGLWLLDHQQFDRALEHVTHPSLTPDFSDEILITFVRHSPANDYTLPLAYYHTVQPILKSQEALELLFNAMARTSVTEALYFSRKHPEAVREQLFRRLVSSVLDAPAGEETANRALELVGLSLDPSEESWLEEYLSQGEGRRLKNAKDTLLMRKLATGRYEEAVEERGVSSKWGVVLEGIKTGLGGRTE</sequence>
<gene>
    <name evidence="4" type="ORF">SODALDRAFT_332985</name>
</gene>
<evidence type="ECO:0000259" key="3">
    <source>
        <dbReference type="Pfam" id="PF13934"/>
    </source>
</evidence>
<feature type="domain" description="ELYS-like" evidence="3">
    <location>
        <begin position="37"/>
        <end position="256"/>
    </location>
</feature>
<dbReference type="InterPro" id="IPR025151">
    <property type="entry name" value="ELYS_dom"/>
</dbReference>
<dbReference type="Proteomes" id="UP000272025">
    <property type="component" value="Unassembled WGS sequence"/>
</dbReference>
<protein>
    <recommendedName>
        <fullName evidence="3">ELYS-like domain-containing protein</fullName>
    </recommendedName>
</protein>
<keyword evidence="2" id="KW-0539">Nucleus</keyword>
<dbReference type="PANTHER" id="PTHR21583:SF8">
    <property type="entry name" value="PROTEIN ELYS"/>
    <property type="match status" value="1"/>
</dbReference>
<dbReference type="EMBL" id="ML119055">
    <property type="protein sequence ID" value="ROT38417.1"/>
    <property type="molecule type" value="Genomic_DNA"/>
</dbReference>
<dbReference type="GeneID" id="39580327"/>
<dbReference type="InterPro" id="IPR052620">
    <property type="entry name" value="ELYS/MEL-28_NucAsmblyFactor"/>
</dbReference>
<evidence type="ECO:0000313" key="5">
    <source>
        <dbReference type="Proteomes" id="UP000272025"/>
    </source>
</evidence>
<dbReference type="Pfam" id="PF13934">
    <property type="entry name" value="ELYS"/>
    <property type="match status" value="1"/>
</dbReference>
<evidence type="ECO:0000313" key="4">
    <source>
        <dbReference type="EMBL" id="ROT38417.1"/>
    </source>
</evidence>
<proteinExistence type="predicted"/>
<keyword evidence="5" id="KW-1185">Reference proteome</keyword>
<dbReference type="OrthoDB" id="20729at2759"/>
<dbReference type="STRING" id="1314773.A0A3N2PV87"/>
<accession>A0A3N2PV87</accession>
<name>A0A3N2PV87_SODAK</name>